<evidence type="ECO:0000259" key="1">
    <source>
        <dbReference type="Pfam" id="PF19266"/>
    </source>
</evidence>
<dbReference type="Proteomes" id="UP001595818">
    <property type="component" value="Unassembled WGS sequence"/>
</dbReference>
<dbReference type="InterPro" id="IPR045361">
    <property type="entry name" value="CIS_tube_prot_N"/>
</dbReference>
<dbReference type="RefSeq" id="WP_377067268.1">
    <property type="nucleotide sequence ID" value="NZ_JBHSJJ010000014.1"/>
</dbReference>
<sequence length="228" mass="25937">MEAHPTKVLINAYNDREMTESQKTGSFTLPVNPEQYAQKFEIKYDAKVAPGNQGVEEKFTSSAPEELKLDFIFDGTDSIFGYVHAGKSVPQQIQEFKEVVYDLSGEIHQPRYLKVIGLGITFPSVLKNLDITYTLFKTDGTPLRAKISATFLNFKEVKRRVAEEGKNSPNLTHFRQIKEGDTLPLMVFNIYKDPKYYLEVAKANGLTNFRRLNAGDQIRFPPFKSDNV</sequence>
<name>A0ABV9T659_9BACT</name>
<dbReference type="EMBL" id="JBHSJJ010000014">
    <property type="protein sequence ID" value="MFC4873923.1"/>
    <property type="molecule type" value="Genomic_DNA"/>
</dbReference>
<protein>
    <recommendedName>
        <fullName evidence="1">Contractile injection system tube protein N-terminal domain-containing protein</fullName>
    </recommendedName>
</protein>
<evidence type="ECO:0000313" key="2">
    <source>
        <dbReference type="EMBL" id="MFC4873923.1"/>
    </source>
</evidence>
<keyword evidence="3" id="KW-1185">Reference proteome</keyword>
<feature type="domain" description="Contractile injection system tube protein N-terminal" evidence="1">
    <location>
        <begin position="6"/>
        <end position="161"/>
    </location>
</feature>
<proteinExistence type="predicted"/>
<comment type="caution">
    <text evidence="2">The sequence shown here is derived from an EMBL/GenBank/DDBJ whole genome shotgun (WGS) entry which is preliminary data.</text>
</comment>
<dbReference type="Pfam" id="PF19266">
    <property type="entry name" value="CIS_tube"/>
    <property type="match status" value="1"/>
</dbReference>
<evidence type="ECO:0000313" key="3">
    <source>
        <dbReference type="Proteomes" id="UP001595818"/>
    </source>
</evidence>
<reference evidence="3" key="1">
    <citation type="journal article" date="2019" name="Int. J. Syst. Evol. Microbiol.">
        <title>The Global Catalogue of Microorganisms (GCM) 10K type strain sequencing project: providing services to taxonomists for standard genome sequencing and annotation.</title>
        <authorList>
            <consortium name="The Broad Institute Genomics Platform"/>
            <consortium name="The Broad Institute Genome Sequencing Center for Infectious Disease"/>
            <person name="Wu L."/>
            <person name="Ma J."/>
        </authorList>
    </citation>
    <scope>NUCLEOTIDE SEQUENCE [LARGE SCALE GENOMIC DNA]</scope>
    <source>
        <strain evidence="3">CGMCC 4.7466</strain>
    </source>
</reference>
<accession>A0ABV9T659</accession>
<organism evidence="2 3">
    <name type="scientific">Negadavirga shengliensis</name>
    <dbReference type="NCBI Taxonomy" id="1389218"/>
    <lineage>
        <taxon>Bacteria</taxon>
        <taxon>Pseudomonadati</taxon>
        <taxon>Bacteroidota</taxon>
        <taxon>Cytophagia</taxon>
        <taxon>Cytophagales</taxon>
        <taxon>Cyclobacteriaceae</taxon>
        <taxon>Negadavirga</taxon>
    </lineage>
</organism>
<gene>
    <name evidence="2" type="ORF">ACFPFU_19620</name>
</gene>